<dbReference type="AlphaFoldDB" id="A0AA39XHG5"/>
<dbReference type="PANTHER" id="PTHR10366">
    <property type="entry name" value="NAD DEPENDENT EPIMERASE/DEHYDRATASE"/>
    <property type="match status" value="1"/>
</dbReference>
<accession>A0AA39XHG5</accession>
<dbReference type="InterPro" id="IPR050425">
    <property type="entry name" value="NAD(P)_dehydrat-like"/>
</dbReference>
<name>A0AA39XHG5_9PEZI</name>
<comment type="similarity">
    <text evidence="2">Belongs to the NAD(P)-dependent epimerase/dehydratase family. Dihydroflavonol-4-reductase subfamily.</text>
</comment>
<keyword evidence="5" id="KW-1185">Reference proteome</keyword>
<dbReference type="SUPFAM" id="SSF51735">
    <property type="entry name" value="NAD(P)-binding Rossmann-fold domains"/>
    <property type="match status" value="1"/>
</dbReference>
<dbReference type="Gene3D" id="3.40.50.720">
    <property type="entry name" value="NAD(P)-binding Rossmann-like Domain"/>
    <property type="match status" value="1"/>
</dbReference>
<organism evidence="4 5">
    <name type="scientific">Immersiella caudata</name>
    <dbReference type="NCBI Taxonomy" id="314043"/>
    <lineage>
        <taxon>Eukaryota</taxon>
        <taxon>Fungi</taxon>
        <taxon>Dikarya</taxon>
        <taxon>Ascomycota</taxon>
        <taxon>Pezizomycotina</taxon>
        <taxon>Sordariomycetes</taxon>
        <taxon>Sordariomycetidae</taxon>
        <taxon>Sordariales</taxon>
        <taxon>Lasiosphaeriaceae</taxon>
        <taxon>Immersiella</taxon>
    </lineage>
</organism>
<evidence type="ECO:0000313" key="4">
    <source>
        <dbReference type="EMBL" id="KAK0634082.1"/>
    </source>
</evidence>
<dbReference type="PANTHER" id="PTHR10366:SF564">
    <property type="entry name" value="STEROL-4-ALPHA-CARBOXYLATE 3-DEHYDROGENASE, DECARBOXYLATING"/>
    <property type="match status" value="1"/>
</dbReference>
<keyword evidence="1" id="KW-0560">Oxidoreductase</keyword>
<proteinExistence type="inferred from homology"/>
<dbReference type="InterPro" id="IPR001509">
    <property type="entry name" value="Epimerase_deHydtase"/>
</dbReference>
<gene>
    <name evidence="4" type="ORF">B0T14DRAFT_561602</name>
</gene>
<dbReference type="Proteomes" id="UP001175000">
    <property type="component" value="Unassembled WGS sequence"/>
</dbReference>
<evidence type="ECO:0000256" key="1">
    <source>
        <dbReference type="ARBA" id="ARBA00023002"/>
    </source>
</evidence>
<feature type="domain" description="NAD-dependent epimerase/dehydratase" evidence="3">
    <location>
        <begin position="33"/>
        <end position="286"/>
    </location>
</feature>
<dbReference type="InterPro" id="IPR036291">
    <property type="entry name" value="NAD(P)-bd_dom_sf"/>
</dbReference>
<sequence>MEFSARLDAKCRKPLPQRFLDFRTPVGSGRDLVLITGATGHVGSCTLVRLLGAGHYVRAAVRSEAKIAAILARPDIRALNPGSRLTFTIVPNISTQGAYDHAVEGVTQIIHIASPLATGNSVPAERHNDFFIGPAVQGTLNLLEAANMVGTVRRVVITSSIVALVPHDEMEGNVKRSPSNPISPNDRIPFVPGPYKDTFAAYAASKVVSLYHAEVFMARKRPAFDAVYLHPGFVLGRNDTALTPGQAIQGTNSVVLALLLGKRFGPYAGTTVHVEDVARAHVMSLDPSVCGNQSYILSQNSRWNDACEITRSCFPEAVKNKMLVMGGNVKTTHLPVDTTLTEETFGFEFASYEEQVRSIISQYLELRTQSKAPVYSEGEASFKAREVCLSIPTSAC</sequence>
<evidence type="ECO:0000259" key="3">
    <source>
        <dbReference type="Pfam" id="PF01370"/>
    </source>
</evidence>
<reference evidence="4" key="1">
    <citation type="submission" date="2023-06" db="EMBL/GenBank/DDBJ databases">
        <title>Genome-scale phylogeny and comparative genomics of the fungal order Sordariales.</title>
        <authorList>
            <consortium name="Lawrence Berkeley National Laboratory"/>
            <person name="Hensen N."/>
            <person name="Bonometti L."/>
            <person name="Westerberg I."/>
            <person name="Brannstrom I.O."/>
            <person name="Guillou S."/>
            <person name="Cros-Aarteil S."/>
            <person name="Calhoun S."/>
            <person name="Haridas S."/>
            <person name="Kuo A."/>
            <person name="Mondo S."/>
            <person name="Pangilinan J."/>
            <person name="Riley R."/>
            <person name="Labutti K."/>
            <person name="Andreopoulos B."/>
            <person name="Lipzen A."/>
            <person name="Chen C."/>
            <person name="Yanf M."/>
            <person name="Daum C."/>
            <person name="Ng V."/>
            <person name="Clum A."/>
            <person name="Steindorff A."/>
            <person name="Ohm R."/>
            <person name="Martin F."/>
            <person name="Silar P."/>
            <person name="Natvig D."/>
            <person name="Lalanne C."/>
            <person name="Gautier V."/>
            <person name="Ament-Velasquez S.L."/>
            <person name="Kruys A."/>
            <person name="Hutchinson M.I."/>
            <person name="Powell A.J."/>
            <person name="Barry K."/>
            <person name="Miller A.N."/>
            <person name="Grigoriev I.V."/>
            <person name="Debuchy R."/>
            <person name="Gladieux P."/>
            <person name="Thoren M.H."/>
            <person name="Johannesson H."/>
        </authorList>
    </citation>
    <scope>NUCLEOTIDE SEQUENCE</scope>
    <source>
        <strain evidence="4">CBS 606.72</strain>
    </source>
</reference>
<evidence type="ECO:0000313" key="5">
    <source>
        <dbReference type="Proteomes" id="UP001175000"/>
    </source>
</evidence>
<evidence type="ECO:0000256" key="2">
    <source>
        <dbReference type="ARBA" id="ARBA00023445"/>
    </source>
</evidence>
<protein>
    <recommendedName>
        <fullName evidence="3">NAD-dependent epimerase/dehydratase domain-containing protein</fullName>
    </recommendedName>
</protein>
<dbReference type="EMBL" id="JAULSU010000001">
    <property type="protein sequence ID" value="KAK0634082.1"/>
    <property type="molecule type" value="Genomic_DNA"/>
</dbReference>
<dbReference type="Pfam" id="PF01370">
    <property type="entry name" value="Epimerase"/>
    <property type="match status" value="1"/>
</dbReference>
<comment type="caution">
    <text evidence="4">The sequence shown here is derived from an EMBL/GenBank/DDBJ whole genome shotgun (WGS) entry which is preliminary data.</text>
</comment>
<dbReference type="GO" id="GO:0016616">
    <property type="term" value="F:oxidoreductase activity, acting on the CH-OH group of donors, NAD or NADP as acceptor"/>
    <property type="evidence" value="ECO:0007669"/>
    <property type="project" value="TreeGrafter"/>
</dbReference>